<keyword evidence="4 11" id="KW-0378">Hydrolase</keyword>
<evidence type="ECO:0000313" key="12">
    <source>
        <dbReference type="EMBL" id="MDQ2307777.1"/>
    </source>
</evidence>
<dbReference type="GeneID" id="61384663"/>
<dbReference type="KEGG" id="pge:LG71_18550"/>
<evidence type="ECO:0000256" key="1">
    <source>
        <dbReference type="ARBA" id="ARBA00006336"/>
    </source>
</evidence>
<dbReference type="Proteomes" id="UP001236270">
    <property type="component" value="Unassembled WGS sequence"/>
</dbReference>
<reference evidence="11 13" key="1">
    <citation type="submission" date="2015-05" db="EMBL/GenBank/DDBJ databases">
        <title>Genome sequences of Pluralibacter gergoviae.</title>
        <authorList>
            <person name="Greninger A.L."/>
            <person name="Miller S."/>
        </authorList>
    </citation>
    <scope>NUCLEOTIDE SEQUENCE [LARGE SCALE GENOMIC DNA]</scope>
    <source>
        <strain evidence="11 13">JS81F13</strain>
    </source>
</reference>
<comment type="pathway">
    <text evidence="5">Cofactor biosynthesis; nicotinate biosynthesis; nicotinate from nicotinamide: step 1/1.</text>
</comment>
<dbReference type="eggNOG" id="COG1335">
    <property type="taxonomic scope" value="Bacteria"/>
</dbReference>
<organism evidence="11 13">
    <name type="scientific">Pluralibacter gergoviae</name>
    <name type="common">Enterobacter gergoviae</name>
    <dbReference type="NCBI Taxonomy" id="61647"/>
    <lineage>
        <taxon>Bacteria</taxon>
        <taxon>Pseudomonadati</taxon>
        <taxon>Pseudomonadota</taxon>
        <taxon>Gammaproteobacteria</taxon>
        <taxon>Enterobacterales</taxon>
        <taxon>Enterobacteriaceae</taxon>
        <taxon>Pluralibacter</taxon>
    </lineage>
</organism>
<dbReference type="Proteomes" id="UP000036196">
    <property type="component" value="Unassembled WGS sequence"/>
</dbReference>
<comment type="caution">
    <text evidence="11">The sequence shown here is derived from an EMBL/GenBank/DDBJ whole genome shotgun (WGS) entry which is preliminary data.</text>
</comment>
<evidence type="ECO:0000256" key="5">
    <source>
        <dbReference type="ARBA" id="ARBA00037900"/>
    </source>
</evidence>
<protein>
    <recommendedName>
        <fullName evidence="8">Nicotinamidase</fullName>
        <ecNumber evidence="6">3.5.1.19</ecNumber>
    </recommendedName>
    <alternativeName>
        <fullName evidence="7">Nicotinamide deamidase</fullName>
    </alternativeName>
</protein>
<reference evidence="10" key="3">
    <citation type="submission" date="2024-02" db="EMBL/GenBank/DDBJ databases">
        <authorList>
            <consortium name="Clinical and Environmental Microbiology Branch: Whole genome sequencing antimicrobial resistance pathogens in the healthcare setting"/>
        </authorList>
    </citation>
    <scope>NUCLEOTIDE SEQUENCE</scope>
    <source>
        <strain evidence="10">2021DK-00143</strain>
    </source>
</reference>
<evidence type="ECO:0000313" key="10">
    <source>
        <dbReference type="EMBL" id="EML1471842.1"/>
    </source>
</evidence>
<dbReference type="EMBL" id="ABLOKC030000012">
    <property type="protein sequence ID" value="EML1471842.1"/>
    <property type="molecule type" value="Genomic_DNA"/>
</dbReference>
<dbReference type="GO" id="GO:0019363">
    <property type="term" value="P:pyridine nucleotide biosynthetic process"/>
    <property type="evidence" value="ECO:0007669"/>
    <property type="project" value="UniProtKB-KW"/>
</dbReference>
<dbReference type="InterPro" id="IPR000868">
    <property type="entry name" value="Isochorismatase-like_dom"/>
</dbReference>
<evidence type="ECO:0000256" key="3">
    <source>
        <dbReference type="ARBA" id="ARBA00022723"/>
    </source>
</evidence>
<evidence type="ECO:0000256" key="8">
    <source>
        <dbReference type="ARBA" id="ARBA00072277"/>
    </source>
</evidence>
<dbReference type="InterPro" id="IPR052347">
    <property type="entry name" value="Isochorismatase_Nicotinamidase"/>
</dbReference>
<keyword evidence="13" id="KW-1185">Reference proteome</keyword>
<dbReference type="PANTHER" id="PTHR11080:SF2">
    <property type="entry name" value="LD05707P"/>
    <property type="match status" value="1"/>
</dbReference>
<evidence type="ECO:0000256" key="2">
    <source>
        <dbReference type="ARBA" id="ARBA00022642"/>
    </source>
</evidence>
<dbReference type="GO" id="GO:0046872">
    <property type="term" value="F:metal ion binding"/>
    <property type="evidence" value="ECO:0007669"/>
    <property type="project" value="UniProtKB-KW"/>
</dbReference>
<gene>
    <name evidence="10" type="primary">pncA</name>
    <name evidence="11" type="ORF">ABW06_03740</name>
    <name evidence="10" type="ORF">QEG54_002581</name>
    <name evidence="12" type="ORF">RBJ30_01485</name>
</gene>
<accession>A0A089PS84</accession>
<dbReference type="FunFam" id="3.40.50.850:FF:000006">
    <property type="entry name" value="Bifunctional pyrazinamidase/nicotinamidase"/>
    <property type="match status" value="1"/>
</dbReference>
<dbReference type="RefSeq" id="WP_043084429.1">
    <property type="nucleotide sequence ID" value="NZ_CACVCI010000001.1"/>
</dbReference>
<dbReference type="EMBL" id="JAVDNV010000001">
    <property type="protein sequence ID" value="MDQ2307777.1"/>
    <property type="molecule type" value="Genomic_DNA"/>
</dbReference>
<dbReference type="InterPro" id="IPR036380">
    <property type="entry name" value="Isochorismatase-like_sf"/>
</dbReference>
<dbReference type="Pfam" id="PF00857">
    <property type="entry name" value="Isochorismatase"/>
    <property type="match status" value="1"/>
</dbReference>
<dbReference type="EMBL" id="LDZF01000003">
    <property type="protein sequence ID" value="KMK15730.1"/>
    <property type="molecule type" value="Genomic_DNA"/>
</dbReference>
<comment type="similarity">
    <text evidence="1">Belongs to the isochorismatase family.</text>
</comment>
<dbReference type="STRING" id="61647.LG71_18550"/>
<evidence type="ECO:0000256" key="6">
    <source>
        <dbReference type="ARBA" id="ARBA00039017"/>
    </source>
</evidence>
<dbReference type="EC" id="3.5.1.19" evidence="6"/>
<reference evidence="12" key="2">
    <citation type="submission" date="2023-08" db="EMBL/GenBank/DDBJ databases">
        <title>WGS of pathogenic bacterial species, Los Angeles County Public Health Laboratories.</title>
        <authorList>
            <person name="Garrigues J.M."/>
            <person name="Green N.M."/>
        </authorList>
    </citation>
    <scope>NUCLEOTIDE SEQUENCE</scope>
    <source>
        <strain evidence="12">LACPHL-BACT-2023-00068</strain>
    </source>
</reference>
<evidence type="ECO:0000259" key="9">
    <source>
        <dbReference type="Pfam" id="PF00857"/>
    </source>
</evidence>
<dbReference type="PANTHER" id="PTHR11080">
    <property type="entry name" value="PYRAZINAMIDASE/NICOTINAMIDASE"/>
    <property type="match status" value="1"/>
</dbReference>
<dbReference type="SUPFAM" id="SSF52499">
    <property type="entry name" value="Isochorismatase-like hydrolases"/>
    <property type="match status" value="1"/>
</dbReference>
<dbReference type="GO" id="GO:0008936">
    <property type="term" value="F:nicotinamidase activity"/>
    <property type="evidence" value="ECO:0007669"/>
    <property type="project" value="UniProtKB-EC"/>
</dbReference>
<name>A0A089PS84_PLUGE</name>
<keyword evidence="3" id="KW-0479">Metal-binding</keyword>
<keyword evidence="2" id="KW-0662">Pyridine nucleotide biosynthesis</keyword>
<evidence type="ECO:0000313" key="11">
    <source>
        <dbReference type="EMBL" id="KMK15730.1"/>
    </source>
</evidence>
<feature type="domain" description="Isochorismatase-like" evidence="9">
    <location>
        <begin position="5"/>
        <end position="206"/>
    </location>
</feature>
<dbReference type="PATRIC" id="fig|61647.13.peg.437"/>
<dbReference type="NCBIfam" id="NF008623">
    <property type="entry name" value="PRK11609.1"/>
    <property type="match status" value="1"/>
</dbReference>
<dbReference type="CDD" id="cd01011">
    <property type="entry name" value="nicotinamidase"/>
    <property type="match status" value="1"/>
</dbReference>
<sequence length="213" mass="22784">MNTRALLLVDIQNDFCAGGALAVPEGDSTVEVANALIAWCSARGEAAVASQDWHPANHGSFASQHGVAPYSRGELDGLAQTFWPDHCVQGSEGAQLHPLLNRALIAATFPKGEAANIDSYSAFFDNGHRQHTALDAWLRQRGIEELIVLGLATDYCVKFTVLDALALGYRVNVITDGCRGVNITPQDSADAFMTMAAEGATLFTLADWLETHA</sequence>
<evidence type="ECO:0000256" key="4">
    <source>
        <dbReference type="ARBA" id="ARBA00022801"/>
    </source>
</evidence>
<evidence type="ECO:0000256" key="7">
    <source>
        <dbReference type="ARBA" id="ARBA00043224"/>
    </source>
</evidence>
<dbReference type="Gene3D" id="3.40.50.850">
    <property type="entry name" value="Isochorismatase-like"/>
    <property type="match status" value="1"/>
</dbReference>
<dbReference type="AlphaFoldDB" id="A0A089PS84"/>
<proteinExistence type="inferred from homology"/>
<evidence type="ECO:0000313" key="13">
    <source>
        <dbReference type="Proteomes" id="UP000036196"/>
    </source>
</evidence>